<dbReference type="PANTHER" id="PTHR36943:SF1">
    <property type="entry name" value="CCHC-TYPE DOMAIN-CONTAINING PROTEIN"/>
    <property type="match status" value="1"/>
</dbReference>
<feature type="region of interest" description="Disordered" evidence="2">
    <location>
        <begin position="579"/>
        <end position="598"/>
    </location>
</feature>
<dbReference type="GO" id="GO:0004190">
    <property type="term" value="F:aspartic-type endopeptidase activity"/>
    <property type="evidence" value="ECO:0007669"/>
    <property type="project" value="InterPro"/>
</dbReference>
<dbReference type="PROSITE" id="PS50175">
    <property type="entry name" value="ASP_PROT_RETROV"/>
    <property type="match status" value="1"/>
</dbReference>
<dbReference type="AlphaFoldDB" id="A0A8S1EUU8"/>
<dbReference type="Pfam" id="PF23309">
    <property type="entry name" value="DUF7083"/>
    <property type="match status" value="1"/>
</dbReference>
<dbReference type="GO" id="GO:0006508">
    <property type="term" value="P:proteolysis"/>
    <property type="evidence" value="ECO:0007669"/>
    <property type="project" value="InterPro"/>
</dbReference>
<reference evidence="4 5" key="1">
    <citation type="submission" date="2020-04" db="EMBL/GenBank/DDBJ databases">
        <authorList>
            <person name="Laetsch R D."/>
            <person name="Stevens L."/>
            <person name="Kumar S."/>
            <person name="Blaxter L. M."/>
        </authorList>
    </citation>
    <scope>NUCLEOTIDE SEQUENCE [LARGE SCALE GENOMIC DNA]</scope>
</reference>
<protein>
    <recommendedName>
        <fullName evidence="3">Peptidase A2 domain-containing protein</fullName>
    </recommendedName>
</protein>
<evidence type="ECO:0000259" key="3">
    <source>
        <dbReference type="PROSITE" id="PS50175"/>
    </source>
</evidence>
<sequence>MGDNKDTAMLQMMKLLQEQMELTRIQAEEGRKQTAKFAELVERLSGNAQQSTKLEKVEVSEASIIASLAERIPTFDFNLEDNRTFPKWYNRYAEMLKGLSEDGKRQLLLEKLSEPCYEQLVAALRPKRCIELSVEELTETLSNIFDIKRSLFAYRFACLQISKAEETPTEYANRVNEMCEKARLEELSAEDWKVFFFIKGLDRPADEKMRTHFLHFMERRTTEQKQTTIKDLFAEWMRILSLKKDSEEIERRSMAEVETSEQSRQIGAGVGNKERYRRPGNAGTVVKQGISRRNVVNPLQNPKGRLASVKGQWIDFQVDTGADITLIGRVEWEKLGKPTLETADAKVICANGSTMEIDGRFHTDFELKGSTGQGWIYVRKEGNLLGLDFINQSEHMAYHMERMVSQVESVKKDWAKELQTRFPTVFQEELGTCVKEKAHLEVKEGDEDIVIAEVKVLNVDYLAEGEATATDKVLKTVIKYWKSNNWPRRNPVNDLCTNQSSSSSDNDNTHSPPDKPKSNEHPNQKSCHGQSQPSSSKHRHSQIPVAIAKESAGSTRPPEDSRSMSNVCDALGSQRTVCVKPKIEPNTQAGPEDRAKDKSVYDAVQEFGNPSYDLIPVHNEDPTYISQQP</sequence>
<dbReference type="InterPro" id="IPR001995">
    <property type="entry name" value="Peptidase_A2_cat"/>
</dbReference>
<gene>
    <name evidence="4" type="ORF">CBOVIS_LOCUS6207</name>
</gene>
<dbReference type="OrthoDB" id="5920039at2759"/>
<feature type="compositionally biased region" description="Polar residues" evidence="2">
    <location>
        <begin position="524"/>
        <end position="535"/>
    </location>
</feature>
<keyword evidence="5" id="KW-1185">Reference proteome</keyword>
<keyword evidence="1" id="KW-0378">Hydrolase</keyword>
<feature type="region of interest" description="Disordered" evidence="2">
    <location>
        <begin position="610"/>
        <end position="629"/>
    </location>
</feature>
<evidence type="ECO:0000313" key="5">
    <source>
        <dbReference type="Proteomes" id="UP000494206"/>
    </source>
</evidence>
<name>A0A8S1EUU8_9PELO</name>
<dbReference type="InterPro" id="IPR021109">
    <property type="entry name" value="Peptidase_aspartic_dom_sf"/>
</dbReference>
<evidence type="ECO:0000256" key="1">
    <source>
        <dbReference type="ARBA" id="ARBA00022801"/>
    </source>
</evidence>
<feature type="region of interest" description="Disordered" evidence="2">
    <location>
        <begin position="253"/>
        <end position="280"/>
    </location>
</feature>
<organism evidence="4 5">
    <name type="scientific">Caenorhabditis bovis</name>
    <dbReference type="NCBI Taxonomy" id="2654633"/>
    <lineage>
        <taxon>Eukaryota</taxon>
        <taxon>Metazoa</taxon>
        <taxon>Ecdysozoa</taxon>
        <taxon>Nematoda</taxon>
        <taxon>Chromadorea</taxon>
        <taxon>Rhabditida</taxon>
        <taxon>Rhabditina</taxon>
        <taxon>Rhabditomorpha</taxon>
        <taxon>Rhabditoidea</taxon>
        <taxon>Rhabditidae</taxon>
        <taxon>Peloderinae</taxon>
        <taxon>Caenorhabditis</taxon>
    </lineage>
</organism>
<accession>A0A8S1EUU8</accession>
<proteinExistence type="predicted"/>
<dbReference type="Gene3D" id="2.40.70.10">
    <property type="entry name" value="Acid Proteases"/>
    <property type="match status" value="1"/>
</dbReference>
<dbReference type="Proteomes" id="UP000494206">
    <property type="component" value="Unassembled WGS sequence"/>
</dbReference>
<dbReference type="SUPFAM" id="SSF50630">
    <property type="entry name" value="Acid proteases"/>
    <property type="match status" value="1"/>
</dbReference>
<dbReference type="InterPro" id="IPR055510">
    <property type="entry name" value="DUF7083"/>
</dbReference>
<dbReference type="PANTHER" id="PTHR36943">
    <property type="entry name" value="CCHC-TYPE DOMAIN-CONTAINING PROTEIN"/>
    <property type="match status" value="1"/>
</dbReference>
<comment type="caution">
    <text evidence="4">The sequence shown here is derived from an EMBL/GenBank/DDBJ whole genome shotgun (WGS) entry which is preliminary data.</text>
</comment>
<evidence type="ECO:0000313" key="4">
    <source>
        <dbReference type="EMBL" id="CAB3403790.1"/>
    </source>
</evidence>
<dbReference type="Pfam" id="PF13650">
    <property type="entry name" value="Asp_protease_2"/>
    <property type="match status" value="1"/>
</dbReference>
<evidence type="ECO:0000256" key="2">
    <source>
        <dbReference type="SAM" id="MobiDB-lite"/>
    </source>
</evidence>
<feature type="compositionally biased region" description="Basic and acidic residues" evidence="2">
    <location>
        <begin position="512"/>
        <end position="523"/>
    </location>
</feature>
<feature type="domain" description="Peptidase A2" evidence="3">
    <location>
        <begin position="314"/>
        <end position="389"/>
    </location>
</feature>
<dbReference type="EMBL" id="CADEPM010000004">
    <property type="protein sequence ID" value="CAB3403790.1"/>
    <property type="molecule type" value="Genomic_DNA"/>
</dbReference>
<feature type="region of interest" description="Disordered" evidence="2">
    <location>
        <begin position="489"/>
        <end position="543"/>
    </location>
</feature>